<evidence type="ECO:0000259" key="1">
    <source>
        <dbReference type="Pfam" id="PF01872"/>
    </source>
</evidence>
<keyword evidence="3" id="KW-1185">Reference proteome</keyword>
<dbReference type="InterPro" id="IPR024072">
    <property type="entry name" value="DHFR-like_dom_sf"/>
</dbReference>
<evidence type="ECO:0000313" key="3">
    <source>
        <dbReference type="Proteomes" id="UP000216311"/>
    </source>
</evidence>
<organism evidence="2 3">
    <name type="scientific">Enemella dayhoffiae</name>
    <dbReference type="NCBI Taxonomy" id="2016507"/>
    <lineage>
        <taxon>Bacteria</taxon>
        <taxon>Bacillati</taxon>
        <taxon>Actinomycetota</taxon>
        <taxon>Actinomycetes</taxon>
        <taxon>Propionibacteriales</taxon>
        <taxon>Propionibacteriaceae</taxon>
        <taxon>Enemella</taxon>
    </lineage>
</organism>
<dbReference type="InterPro" id="IPR050765">
    <property type="entry name" value="Riboflavin_Biosynth_HTPR"/>
</dbReference>
<reference evidence="2 3" key="1">
    <citation type="submission" date="2017-07" db="EMBL/GenBank/DDBJ databases">
        <title>Draft whole genome sequences of clinical Proprionibacteriaceae strains.</title>
        <authorList>
            <person name="Bernier A.-M."/>
            <person name="Bernard K."/>
            <person name="Domingo M.-C."/>
        </authorList>
    </citation>
    <scope>NUCLEOTIDE SEQUENCE [LARGE SCALE GENOMIC DNA]</scope>
    <source>
        <strain evidence="2 3">NML 130396</strain>
    </source>
</reference>
<proteinExistence type="predicted"/>
<dbReference type="EMBL" id="NMVQ01000005">
    <property type="protein sequence ID" value="OYO24170.1"/>
    <property type="molecule type" value="Genomic_DNA"/>
</dbReference>
<gene>
    <name evidence="2" type="ORF">CGZ93_04965</name>
</gene>
<feature type="domain" description="Bacterial bifunctional deaminase-reductase C-terminal" evidence="1">
    <location>
        <begin position="8"/>
        <end position="162"/>
    </location>
</feature>
<dbReference type="GO" id="GO:0009231">
    <property type="term" value="P:riboflavin biosynthetic process"/>
    <property type="evidence" value="ECO:0007669"/>
    <property type="project" value="InterPro"/>
</dbReference>
<accession>A0A255H8T9</accession>
<dbReference type="PANTHER" id="PTHR38011:SF11">
    <property type="entry name" value="2,5-DIAMINO-6-RIBOSYLAMINO-4(3H)-PYRIMIDINONE 5'-PHOSPHATE REDUCTASE"/>
    <property type="match status" value="1"/>
</dbReference>
<dbReference type="AlphaFoldDB" id="A0A255H8T9"/>
<evidence type="ECO:0000313" key="2">
    <source>
        <dbReference type="EMBL" id="OYO24170.1"/>
    </source>
</evidence>
<dbReference type="SUPFAM" id="SSF53597">
    <property type="entry name" value="Dihydrofolate reductase-like"/>
    <property type="match status" value="1"/>
</dbReference>
<sequence>MTRYRFYTATTLDGYLADENDSLDWLFTQPQGSEQEQRADPEATQSYPDFIAGVGALAMGATTYQWVLDEITAKGEQWPYSQPCLVFTHRRLEPAAANVRLVQGSPAAHRAELEEAAQDKDVWVVGGGDLACQFAEEGMLDDLLLSIAPVTLGAGRPLFPRAFDLELVRHGRNGAFLCASYRVVGARRAS</sequence>
<dbReference type="Gene3D" id="3.40.430.10">
    <property type="entry name" value="Dihydrofolate Reductase, subunit A"/>
    <property type="match status" value="1"/>
</dbReference>
<name>A0A255H8T9_9ACTN</name>
<dbReference type="GO" id="GO:0008703">
    <property type="term" value="F:5-amino-6-(5-phosphoribosylamino)uracil reductase activity"/>
    <property type="evidence" value="ECO:0007669"/>
    <property type="project" value="InterPro"/>
</dbReference>
<comment type="caution">
    <text evidence="2">The sequence shown here is derived from an EMBL/GenBank/DDBJ whole genome shotgun (WGS) entry which is preliminary data.</text>
</comment>
<dbReference type="Pfam" id="PF01872">
    <property type="entry name" value="RibD_C"/>
    <property type="match status" value="1"/>
</dbReference>
<dbReference type="OrthoDB" id="3427770at2"/>
<dbReference type="PANTHER" id="PTHR38011">
    <property type="entry name" value="DIHYDROFOLATE REDUCTASE FAMILY PROTEIN (AFU_ORTHOLOGUE AFUA_8G06820)"/>
    <property type="match status" value="1"/>
</dbReference>
<dbReference type="Proteomes" id="UP000216311">
    <property type="component" value="Unassembled WGS sequence"/>
</dbReference>
<dbReference type="InterPro" id="IPR002734">
    <property type="entry name" value="RibDG_C"/>
</dbReference>
<dbReference type="RefSeq" id="WP_094363050.1">
    <property type="nucleotide sequence ID" value="NZ_NMVQ01000005.1"/>
</dbReference>
<protein>
    <submittedName>
        <fullName evidence="2">Deaminase</fullName>
    </submittedName>
</protein>